<dbReference type="AlphaFoldDB" id="A0A6N7L3Y0"/>
<evidence type="ECO:0000313" key="4">
    <source>
        <dbReference type="Proteomes" id="UP000450000"/>
    </source>
</evidence>
<proteinExistence type="predicted"/>
<keyword evidence="4" id="KW-1185">Reference proteome</keyword>
<keyword evidence="2" id="KW-0812">Transmembrane</keyword>
<sequence length="205" mass="21423">MSSAARPRIGRSYTRARRHPWVLGKLGDWRIPMGPYTPPQLAVAAIGAFLLIKTATWWAPVLGPVPVVAWGFGIWAARHSRIAGRSPAAALADALSMAAAPKRGRIGGRAVRSLRPVVMTGGFGIREDDDAHPVQGDPTGEPTENRPSAPATQPSPAPARRAGPAAKPAAPRPGPAMTPLQQMLAAAAAASTNTTSTTSTREDRP</sequence>
<evidence type="ECO:0000313" key="3">
    <source>
        <dbReference type="EMBL" id="MQS17527.1"/>
    </source>
</evidence>
<name>A0A6N7L3Y0_9ACTN</name>
<feature type="compositionally biased region" description="Low complexity" evidence="1">
    <location>
        <begin position="185"/>
        <end position="199"/>
    </location>
</feature>
<evidence type="ECO:0000256" key="2">
    <source>
        <dbReference type="SAM" id="Phobius"/>
    </source>
</evidence>
<protein>
    <submittedName>
        <fullName evidence="3">Uncharacterized protein</fullName>
    </submittedName>
</protein>
<keyword evidence="2" id="KW-1133">Transmembrane helix</keyword>
<feature type="region of interest" description="Disordered" evidence="1">
    <location>
        <begin position="122"/>
        <end position="205"/>
    </location>
</feature>
<accession>A0A6N7L3Y0</accession>
<keyword evidence="2" id="KW-0472">Membrane</keyword>
<feature type="compositionally biased region" description="Low complexity" evidence="1">
    <location>
        <begin position="146"/>
        <end position="169"/>
    </location>
</feature>
<feature type="transmembrane region" description="Helical" evidence="2">
    <location>
        <begin position="57"/>
        <end position="77"/>
    </location>
</feature>
<gene>
    <name evidence="3" type="ORF">F7Q99_36415</name>
</gene>
<comment type="caution">
    <text evidence="3">The sequence shown here is derived from an EMBL/GenBank/DDBJ whole genome shotgun (WGS) entry which is preliminary data.</text>
</comment>
<dbReference type="EMBL" id="WBOF01000005">
    <property type="protein sequence ID" value="MQS17527.1"/>
    <property type="molecule type" value="Genomic_DNA"/>
</dbReference>
<organism evidence="3 4">
    <name type="scientific">Streptomyces kaniharaensis</name>
    <dbReference type="NCBI Taxonomy" id="212423"/>
    <lineage>
        <taxon>Bacteria</taxon>
        <taxon>Bacillati</taxon>
        <taxon>Actinomycetota</taxon>
        <taxon>Actinomycetes</taxon>
        <taxon>Kitasatosporales</taxon>
        <taxon>Streptomycetaceae</taxon>
        <taxon>Streptomyces</taxon>
    </lineage>
</organism>
<evidence type="ECO:0000256" key="1">
    <source>
        <dbReference type="SAM" id="MobiDB-lite"/>
    </source>
</evidence>
<dbReference type="Proteomes" id="UP000450000">
    <property type="component" value="Unassembled WGS sequence"/>
</dbReference>
<reference evidence="3 4" key="1">
    <citation type="submission" date="2019-09" db="EMBL/GenBank/DDBJ databases">
        <title>Genome Sequences of Streptomyces kaniharaensis ATCC 21070.</title>
        <authorList>
            <person name="Zhu W."/>
            <person name="De Crecy-Lagard V."/>
            <person name="Richards N.G."/>
        </authorList>
    </citation>
    <scope>NUCLEOTIDE SEQUENCE [LARGE SCALE GENOMIC DNA]</scope>
    <source>
        <strain evidence="3 4">SF-557</strain>
    </source>
</reference>